<organism evidence="2 3">
    <name type="scientific">Helianthus annuus</name>
    <name type="common">Common sunflower</name>
    <dbReference type="NCBI Taxonomy" id="4232"/>
    <lineage>
        <taxon>Eukaryota</taxon>
        <taxon>Viridiplantae</taxon>
        <taxon>Streptophyta</taxon>
        <taxon>Embryophyta</taxon>
        <taxon>Tracheophyta</taxon>
        <taxon>Spermatophyta</taxon>
        <taxon>Magnoliopsida</taxon>
        <taxon>eudicotyledons</taxon>
        <taxon>Gunneridae</taxon>
        <taxon>Pentapetalae</taxon>
        <taxon>asterids</taxon>
        <taxon>campanulids</taxon>
        <taxon>Asterales</taxon>
        <taxon>Asteraceae</taxon>
        <taxon>Asteroideae</taxon>
        <taxon>Heliantheae alliance</taxon>
        <taxon>Heliantheae</taxon>
        <taxon>Helianthus</taxon>
    </lineage>
</organism>
<feature type="region of interest" description="Disordered" evidence="1">
    <location>
        <begin position="1"/>
        <end position="35"/>
    </location>
</feature>
<dbReference type="EMBL" id="MNCJ02000329">
    <property type="protein sequence ID" value="KAF5768527.1"/>
    <property type="molecule type" value="Genomic_DNA"/>
</dbReference>
<feature type="region of interest" description="Disordered" evidence="1">
    <location>
        <begin position="61"/>
        <end position="116"/>
    </location>
</feature>
<feature type="compositionally biased region" description="Polar residues" evidence="1">
    <location>
        <begin position="21"/>
        <end position="33"/>
    </location>
</feature>
<proteinExistence type="predicted"/>
<evidence type="ECO:0000256" key="1">
    <source>
        <dbReference type="SAM" id="MobiDB-lite"/>
    </source>
</evidence>
<reference evidence="2" key="2">
    <citation type="submission" date="2020-06" db="EMBL/GenBank/DDBJ databases">
        <title>Helianthus annuus Genome sequencing and assembly Release 2.</title>
        <authorList>
            <person name="Gouzy J."/>
            <person name="Langlade N."/>
            <person name="Munos S."/>
        </authorList>
    </citation>
    <scope>NUCLEOTIDE SEQUENCE</scope>
    <source>
        <tissue evidence="2">Leaves</tissue>
    </source>
</reference>
<protein>
    <submittedName>
        <fullName evidence="2">Uncharacterized protein</fullName>
    </submittedName>
</protein>
<accession>A0A9K3E8F7</accession>
<keyword evidence="3" id="KW-1185">Reference proteome</keyword>
<gene>
    <name evidence="2" type="ORF">HanXRQr2_Chr14g0637461</name>
</gene>
<name>A0A9K3E8F7_HELAN</name>
<reference evidence="2" key="1">
    <citation type="journal article" date="2017" name="Nature">
        <title>The sunflower genome provides insights into oil metabolism, flowering and Asterid evolution.</title>
        <authorList>
            <person name="Badouin H."/>
            <person name="Gouzy J."/>
            <person name="Grassa C.J."/>
            <person name="Murat F."/>
            <person name="Staton S.E."/>
            <person name="Cottret L."/>
            <person name="Lelandais-Briere C."/>
            <person name="Owens G.L."/>
            <person name="Carrere S."/>
            <person name="Mayjonade B."/>
            <person name="Legrand L."/>
            <person name="Gill N."/>
            <person name="Kane N.C."/>
            <person name="Bowers J.E."/>
            <person name="Hubner S."/>
            <person name="Bellec A."/>
            <person name="Berard A."/>
            <person name="Berges H."/>
            <person name="Blanchet N."/>
            <person name="Boniface M.C."/>
            <person name="Brunel D."/>
            <person name="Catrice O."/>
            <person name="Chaidir N."/>
            <person name="Claudel C."/>
            <person name="Donnadieu C."/>
            <person name="Faraut T."/>
            <person name="Fievet G."/>
            <person name="Helmstetter N."/>
            <person name="King M."/>
            <person name="Knapp S.J."/>
            <person name="Lai Z."/>
            <person name="Le Paslier M.C."/>
            <person name="Lippi Y."/>
            <person name="Lorenzon L."/>
            <person name="Mandel J.R."/>
            <person name="Marage G."/>
            <person name="Marchand G."/>
            <person name="Marquand E."/>
            <person name="Bret-Mestries E."/>
            <person name="Morien E."/>
            <person name="Nambeesan S."/>
            <person name="Nguyen T."/>
            <person name="Pegot-Espagnet P."/>
            <person name="Pouilly N."/>
            <person name="Raftis F."/>
            <person name="Sallet E."/>
            <person name="Schiex T."/>
            <person name="Thomas J."/>
            <person name="Vandecasteele C."/>
            <person name="Vares D."/>
            <person name="Vear F."/>
            <person name="Vautrin S."/>
            <person name="Crespi M."/>
            <person name="Mangin B."/>
            <person name="Burke J.M."/>
            <person name="Salse J."/>
            <person name="Munos S."/>
            <person name="Vincourt P."/>
            <person name="Rieseberg L.H."/>
            <person name="Langlade N.B."/>
        </authorList>
    </citation>
    <scope>NUCLEOTIDE SEQUENCE</scope>
    <source>
        <tissue evidence="2">Leaves</tissue>
    </source>
</reference>
<dbReference type="AlphaFoldDB" id="A0A9K3E8F7"/>
<evidence type="ECO:0000313" key="2">
    <source>
        <dbReference type="EMBL" id="KAF5768527.1"/>
    </source>
</evidence>
<evidence type="ECO:0000313" key="3">
    <source>
        <dbReference type="Proteomes" id="UP000215914"/>
    </source>
</evidence>
<comment type="caution">
    <text evidence="2">The sequence shown here is derived from an EMBL/GenBank/DDBJ whole genome shotgun (WGS) entry which is preliminary data.</text>
</comment>
<feature type="compositionally biased region" description="Polar residues" evidence="1">
    <location>
        <begin position="61"/>
        <end position="74"/>
    </location>
</feature>
<dbReference type="Gramene" id="mRNA:HanXRQr2_Chr14g0637461">
    <property type="protein sequence ID" value="CDS:HanXRQr2_Chr14g0637461.1"/>
    <property type="gene ID" value="HanXRQr2_Chr14g0637461"/>
</dbReference>
<sequence>MNPFRPPFGVPSRPGNPNAYRPNTTQPQPNFNFQDMDPNVFAYAQILGMGGSQLFFQAQQTFASMGDSQPSTQETDPEIETVPETQPEPVSEGSTRGKRSHKKKDPTAPRQKGTYLAWTKDEEDALARAWLDISDDPEVGKRFKKYISYIFCI</sequence>
<dbReference type="Proteomes" id="UP000215914">
    <property type="component" value="Unassembled WGS sequence"/>
</dbReference>